<gene>
    <name evidence="2" type="ORF">U9M48_043577</name>
</gene>
<evidence type="ECO:0000313" key="2">
    <source>
        <dbReference type="EMBL" id="WVZ98098.1"/>
    </source>
</evidence>
<organism evidence="2 3">
    <name type="scientific">Paspalum notatum var. saurae</name>
    <dbReference type="NCBI Taxonomy" id="547442"/>
    <lineage>
        <taxon>Eukaryota</taxon>
        <taxon>Viridiplantae</taxon>
        <taxon>Streptophyta</taxon>
        <taxon>Embryophyta</taxon>
        <taxon>Tracheophyta</taxon>
        <taxon>Spermatophyta</taxon>
        <taxon>Magnoliopsida</taxon>
        <taxon>Liliopsida</taxon>
        <taxon>Poales</taxon>
        <taxon>Poaceae</taxon>
        <taxon>PACMAD clade</taxon>
        <taxon>Panicoideae</taxon>
        <taxon>Andropogonodae</taxon>
        <taxon>Paspaleae</taxon>
        <taxon>Paspalinae</taxon>
        <taxon>Paspalum</taxon>
    </lineage>
</organism>
<feature type="compositionally biased region" description="Low complexity" evidence="1">
    <location>
        <begin position="124"/>
        <end position="136"/>
    </location>
</feature>
<evidence type="ECO:0000313" key="3">
    <source>
        <dbReference type="Proteomes" id="UP001341281"/>
    </source>
</evidence>
<sequence>MTSHLEASPGFEVRNRKTLFCGLPGPGLGPIFYLGESEPNPPSHLNLGGGFEPKPPKPPSHVFAPCTRVGAPRWHPVSPVHRSRLAVHQRAYTAVAEPPLRVPSSHGRPTPSIASGPLEGFCLSPSRSSSSTSSPSEGFQSIGGFEFVDNHSSHQESNETSPLALLSSSVPCLGKEFGTPCWPGPARPNGH</sequence>
<evidence type="ECO:0000256" key="1">
    <source>
        <dbReference type="SAM" id="MobiDB-lite"/>
    </source>
</evidence>
<protein>
    <submittedName>
        <fullName evidence="2">Uncharacterized protein</fullName>
    </submittedName>
</protein>
<accession>A0AAQ3XGM7</accession>
<proteinExistence type="predicted"/>
<feature type="region of interest" description="Disordered" evidence="1">
    <location>
        <begin position="98"/>
        <end position="144"/>
    </location>
</feature>
<dbReference type="AlphaFoldDB" id="A0AAQ3XGM7"/>
<feature type="non-terminal residue" evidence="2">
    <location>
        <position position="191"/>
    </location>
</feature>
<reference evidence="2 3" key="1">
    <citation type="submission" date="2024-02" db="EMBL/GenBank/DDBJ databases">
        <title>High-quality chromosome-scale genome assembly of Pensacola bahiagrass (Paspalum notatum Flugge var. saurae).</title>
        <authorList>
            <person name="Vega J.M."/>
            <person name="Podio M."/>
            <person name="Orjuela J."/>
            <person name="Siena L.A."/>
            <person name="Pessino S.C."/>
            <person name="Combes M.C."/>
            <person name="Mariac C."/>
            <person name="Albertini E."/>
            <person name="Pupilli F."/>
            <person name="Ortiz J.P.A."/>
            <person name="Leblanc O."/>
        </authorList>
    </citation>
    <scope>NUCLEOTIDE SEQUENCE [LARGE SCALE GENOMIC DNA]</scope>
    <source>
        <strain evidence="2">R1</strain>
        <tissue evidence="2">Leaf</tissue>
    </source>
</reference>
<dbReference type="EMBL" id="CP144754">
    <property type="protein sequence ID" value="WVZ98098.1"/>
    <property type="molecule type" value="Genomic_DNA"/>
</dbReference>
<name>A0AAQ3XGM7_PASNO</name>
<dbReference type="Proteomes" id="UP001341281">
    <property type="component" value="Chromosome 10"/>
</dbReference>
<keyword evidence="3" id="KW-1185">Reference proteome</keyword>